<keyword evidence="2" id="KW-1003">Cell membrane</keyword>
<protein>
    <recommendedName>
        <fullName evidence="8">RsgI N-terminal anti-sigma domain-containing protein</fullName>
    </recommendedName>
</protein>
<dbReference type="STRING" id="1308866.J416_11702"/>
<reference evidence="9 10" key="1">
    <citation type="submission" date="2013-03" db="EMBL/GenBank/DDBJ databases">
        <title>Draft genome sequence of Gracibacillus halophilus YIM-C55.5, a moderately halophilic and thermophilic organism from the Xiaochaidamu salt lake.</title>
        <authorList>
            <person name="Sugumar T."/>
            <person name="Polireddy D.R."/>
            <person name="Antony A."/>
            <person name="Madhava Y.R."/>
            <person name="Sivakumar N."/>
        </authorList>
    </citation>
    <scope>NUCLEOTIDE SEQUENCE [LARGE SCALE GENOMIC DNA]</scope>
    <source>
        <strain evidence="9 10">YIM-C55.5</strain>
    </source>
</reference>
<dbReference type="PATRIC" id="fig|1308866.3.peg.2364"/>
<evidence type="ECO:0000256" key="7">
    <source>
        <dbReference type="SAM" id="Phobius"/>
    </source>
</evidence>
<evidence type="ECO:0000259" key="8">
    <source>
        <dbReference type="PROSITE" id="PS51849"/>
    </source>
</evidence>
<evidence type="ECO:0000256" key="3">
    <source>
        <dbReference type="ARBA" id="ARBA00022692"/>
    </source>
</evidence>
<dbReference type="Pfam" id="PF12791">
    <property type="entry name" value="RsgI_N"/>
    <property type="match status" value="1"/>
</dbReference>
<accession>N4WAH4</accession>
<evidence type="ECO:0000256" key="1">
    <source>
        <dbReference type="ARBA" id="ARBA00004162"/>
    </source>
</evidence>
<comment type="caution">
    <text evidence="9">The sequence shown here is derived from an EMBL/GenBank/DDBJ whole genome shotgun (WGS) entry which is preliminary data.</text>
</comment>
<evidence type="ECO:0000313" key="9">
    <source>
        <dbReference type="EMBL" id="ENH96279.1"/>
    </source>
</evidence>
<feature type="compositionally biased region" description="Polar residues" evidence="6">
    <location>
        <begin position="199"/>
        <end position="213"/>
    </location>
</feature>
<feature type="compositionally biased region" description="Basic residues" evidence="6">
    <location>
        <begin position="341"/>
        <end position="365"/>
    </location>
</feature>
<evidence type="ECO:0000256" key="6">
    <source>
        <dbReference type="SAM" id="MobiDB-lite"/>
    </source>
</evidence>
<comment type="subcellular location">
    <subcellularLocation>
        <location evidence="1">Cell membrane</location>
        <topology evidence="1">Single-pass membrane protein</topology>
    </subcellularLocation>
</comment>
<feature type="compositionally biased region" description="Basic and acidic residues" evidence="6">
    <location>
        <begin position="322"/>
        <end position="340"/>
    </location>
</feature>
<name>N4WAH4_9BACI</name>
<feature type="compositionally biased region" description="Polar residues" evidence="6">
    <location>
        <begin position="276"/>
        <end position="286"/>
    </location>
</feature>
<dbReference type="GO" id="GO:0005886">
    <property type="term" value="C:plasma membrane"/>
    <property type="evidence" value="ECO:0007669"/>
    <property type="project" value="UniProtKB-SubCell"/>
</dbReference>
<organism evidence="9 10">
    <name type="scientific">Gracilibacillus halophilus YIM-C55.5</name>
    <dbReference type="NCBI Taxonomy" id="1308866"/>
    <lineage>
        <taxon>Bacteria</taxon>
        <taxon>Bacillati</taxon>
        <taxon>Bacillota</taxon>
        <taxon>Bacilli</taxon>
        <taxon>Bacillales</taxon>
        <taxon>Bacillaceae</taxon>
        <taxon>Gracilibacillus</taxon>
    </lineage>
</organism>
<keyword evidence="10" id="KW-1185">Reference proteome</keyword>
<dbReference type="Proteomes" id="UP000012283">
    <property type="component" value="Unassembled WGS sequence"/>
</dbReference>
<evidence type="ECO:0000256" key="5">
    <source>
        <dbReference type="ARBA" id="ARBA00023136"/>
    </source>
</evidence>
<dbReference type="InterPro" id="IPR055431">
    <property type="entry name" value="RsgI_M"/>
</dbReference>
<dbReference type="InterPro" id="IPR024449">
    <property type="entry name" value="Anti-sigma_RsgI_N"/>
</dbReference>
<proteinExistence type="predicted"/>
<feature type="region of interest" description="Disordered" evidence="6">
    <location>
        <begin position="197"/>
        <end position="365"/>
    </location>
</feature>
<feature type="domain" description="RsgI N-terminal anti-sigma" evidence="8">
    <location>
        <begin position="2"/>
        <end position="49"/>
    </location>
</feature>
<dbReference type="OrthoDB" id="9800626at2"/>
<keyword evidence="4 7" id="KW-1133">Transmembrane helix</keyword>
<dbReference type="AlphaFoldDB" id="N4WAH4"/>
<dbReference type="EMBL" id="APML01000053">
    <property type="protein sequence ID" value="ENH96279.1"/>
    <property type="molecule type" value="Genomic_DNA"/>
</dbReference>
<sequence length="365" mass="41964">MKKGIIVEHKRRYSIVMDRKGLFHKAKPLKQEQIGVEVSFEPYTPLFANHRLSFLHARWKMASMVLVCLVLFMPIYFWLEQDEVYAVVSIDINPSINLVVNDDLEVVQVETMNKDAEAIVDQIDWKKQSVLATTNHIIEASRETFHIVEDQPVLMAVSYISDHEKNESMLTELSAAYRKMKNPIAIYEVPPSIRDQAETEQVSMNQVTASSMDSRSKDDTTEGNEKENESDSLSSLDEQDRELIQNFYNDSDDDEENTSSKTSDDDQSVNEKNQDESVTPSSTLPKQANEKAHQNQNKSVKKNRSHAKPEANGRQKSGHKKNQNDETFNKKSMKKHENQHHPSNRGKGKKKGHIKQQQKKHHHLK</sequence>
<evidence type="ECO:0000313" key="10">
    <source>
        <dbReference type="Proteomes" id="UP000012283"/>
    </source>
</evidence>
<dbReference type="Pfam" id="PF23750">
    <property type="entry name" value="RsgI_M"/>
    <property type="match status" value="1"/>
</dbReference>
<keyword evidence="5 7" id="KW-0472">Membrane</keyword>
<evidence type="ECO:0000256" key="2">
    <source>
        <dbReference type="ARBA" id="ARBA00022475"/>
    </source>
</evidence>
<dbReference type="PROSITE" id="PS51849">
    <property type="entry name" value="RSGI_N"/>
    <property type="match status" value="1"/>
</dbReference>
<feature type="transmembrane region" description="Helical" evidence="7">
    <location>
        <begin position="61"/>
        <end position="79"/>
    </location>
</feature>
<feature type="compositionally biased region" description="Basic and acidic residues" evidence="6">
    <location>
        <begin position="214"/>
        <end position="229"/>
    </location>
</feature>
<dbReference type="RefSeq" id="WP_003471510.1">
    <property type="nucleotide sequence ID" value="NZ_APML01000053.1"/>
</dbReference>
<dbReference type="eggNOG" id="ENOG50325HA">
    <property type="taxonomic scope" value="Bacteria"/>
</dbReference>
<gene>
    <name evidence="9" type="ORF">J416_11702</name>
</gene>
<keyword evidence="3 7" id="KW-0812">Transmembrane</keyword>
<evidence type="ECO:0000256" key="4">
    <source>
        <dbReference type="ARBA" id="ARBA00022989"/>
    </source>
</evidence>